<dbReference type="InterPro" id="IPR036597">
    <property type="entry name" value="Fido-like_dom_sf"/>
</dbReference>
<accession>A0A2I6UGR4</accession>
<dbReference type="SUPFAM" id="SSF140931">
    <property type="entry name" value="Fic-like"/>
    <property type="match status" value="1"/>
</dbReference>
<organism evidence="2 3">
    <name type="scientific">Salinibacter phage M8CRM-1</name>
    <dbReference type="NCBI Taxonomy" id="2681612"/>
    <lineage>
        <taxon>Viruses</taxon>
        <taxon>Duplodnaviria</taxon>
        <taxon>Heunggongvirae</taxon>
        <taxon>Uroviricota</taxon>
        <taxon>Caudoviricetes</taxon>
        <taxon>Kryptosalinivirus</taxon>
        <taxon>Kryptosalinivirus M8CRM1</taxon>
    </lineage>
</organism>
<dbReference type="Pfam" id="PF02661">
    <property type="entry name" value="Fic"/>
    <property type="match status" value="1"/>
</dbReference>
<dbReference type="EMBL" id="MF580959">
    <property type="protein sequence ID" value="AUO79160.1"/>
    <property type="molecule type" value="Genomic_DNA"/>
</dbReference>
<evidence type="ECO:0000259" key="1">
    <source>
        <dbReference type="PROSITE" id="PS51459"/>
    </source>
</evidence>
<dbReference type="PROSITE" id="PS51459">
    <property type="entry name" value="FIDO"/>
    <property type="match status" value="1"/>
</dbReference>
<keyword evidence="3" id="KW-1185">Reference proteome</keyword>
<evidence type="ECO:0000313" key="2">
    <source>
        <dbReference type="EMBL" id="AUO79160.1"/>
    </source>
</evidence>
<sequence length="100" mass="11593">MRNFEDGELYHQGPPPRLVPQAMAGLYAYMGLSGDRHIKGLNAAAMLYAIHPWVDGNGRVGRRLYRFYVPECGLSKHHLRKKIVQRLAFWNVLWNDICRI</sequence>
<dbReference type="InterPro" id="IPR003812">
    <property type="entry name" value="Fido"/>
</dbReference>
<name>A0A2I6UGR4_9CAUD</name>
<dbReference type="RefSeq" id="YP_009639494.1">
    <property type="nucleotide sequence ID" value="NC_042351.1"/>
</dbReference>
<dbReference type="KEGG" id="vg:40236289"/>
<dbReference type="Gene3D" id="1.10.3290.10">
    <property type="entry name" value="Fido-like domain"/>
    <property type="match status" value="1"/>
</dbReference>
<protein>
    <recommendedName>
        <fullName evidence="1">Fido domain-containing protein</fullName>
    </recommendedName>
</protein>
<dbReference type="GeneID" id="40236289"/>
<feature type="domain" description="Fido" evidence="1">
    <location>
        <begin position="1"/>
        <end position="100"/>
    </location>
</feature>
<evidence type="ECO:0000313" key="3">
    <source>
        <dbReference type="Proteomes" id="UP000258606"/>
    </source>
</evidence>
<dbReference type="Proteomes" id="UP000258606">
    <property type="component" value="Segment"/>
</dbReference>
<proteinExistence type="predicted"/>
<reference evidence="2 3" key="1">
    <citation type="submission" date="2017-07" db="EMBL/GenBank/DDBJ databases">
        <title>Characterization of ecologically diverse viruses infecting co-occurring strains of cosmopolitan hyperhalophilic Bacteroidetes.</title>
        <authorList>
            <person name="Villamor J."/>
            <person name="Ramos-Barbero M.D."/>
            <person name="Gonzalez-Torres P."/>
            <person name="Gabaldon T."/>
            <person name="Rollesso-Mora R."/>
            <person name="Meseguer I."/>
            <person name="Martinez-Garcia M."/>
            <person name="Santos F."/>
            <person name="Anton J."/>
        </authorList>
    </citation>
    <scope>NUCLEOTIDE SEQUENCE [LARGE SCALE GENOMIC DNA]</scope>
</reference>